<dbReference type="AlphaFoldDB" id="A0A8S0TZU6"/>
<evidence type="ECO:0000313" key="8">
    <source>
        <dbReference type="Proteomes" id="UP000594638"/>
    </source>
</evidence>
<dbReference type="GO" id="GO:0003677">
    <property type="term" value="F:DNA binding"/>
    <property type="evidence" value="ECO:0007669"/>
    <property type="project" value="UniProtKB-KW"/>
</dbReference>
<dbReference type="Gramene" id="OE9A022817T2">
    <property type="protein sequence ID" value="OE9A022817C2"/>
    <property type="gene ID" value="OE9A022817"/>
</dbReference>
<feature type="domain" description="NAC" evidence="6">
    <location>
        <begin position="28"/>
        <end position="182"/>
    </location>
</feature>
<dbReference type="InterPro" id="IPR003441">
    <property type="entry name" value="NAC-dom"/>
</dbReference>
<evidence type="ECO:0000256" key="5">
    <source>
        <dbReference type="SAM" id="MobiDB-lite"/>
    </source>
</evidence>
<dbReference type="GO" id="GO:0006355">
    <property type="term" value="P:regulation of DNA-templated transcription"/>
    <property type="evidence" value="ECO:0007669"/>
    <property type="project" value="InterPro"/>
</dbReference>
<keyword evidence="3" id="KW-0804">Transcription</keyword>
<evidence type="ECO:0000256" key="4">
    <source>
        <dbReference type="ARBA" id="ARBA00023242"/>
    </source>
</evidence>
<dbReference type="OrthoDB" id="1592334at2759"/>
<organism evidence="7 8">
    <name type="scientific">Olea europaea subsp. europaea</name>
    <dbReference type="NCBI Taxonomy" id="158383"/>
    <lineage>
        <taxon>Eukaryota</taxon>
        <taxon>Viridiplantae</taxon>
        <taxon>Streptophyta</taxon>
        <taxon>Embryophyta</taxon>
        <taxon>Tracheophyta</taxon>
        <taxon>Spermatophyta</taxon>
        <taxon>Magnoliopsida</taxon>
        <taxon>eudicotyledons</taxon>
        <taxon>Gunneridae</taxon>
        <taxon>Pentapetalae</taxon>
        <taxon>asterids</taxon>
        <taxon>lamiids</taxon>
        <taxon>Lamiales</taxon>
        <taxon>Oleaceae</taxon>
        <taxon>Oleeae</taxon>
        <taxon>Olea</taxon>
    </lineage>
</organism>
<reference evidence="7 8" key="1">
    <citation type="submission" date="2019-12" db="EMBL/GenBank/DDBJ databases">
        <authorList>
            <person name="Alioto T."/>
            <person name="Alioto T."/>
            <person name="Gomez Garrido J."/>
        </authorList>
    </citation>
    <scope>NUCLEOTIDE SEQUENCE [LARGE SCALE GENOMIC DNA]</scope>
</reference>
<dbReference type="Proteomes" id="UP000594638">
    <property type="component" value="Unassembled WGS sequence"/>
</dbReference>
<dbReference type="Pfam" id="PF02365">
    <property type="entry name" value="NAM"/>
    <property type="match status" value="1"/>
</dbReference>
<accession>A0A8S0TZU6</accession>
<proteinExistence type="predicted"/>
<keyword evidence="8" id="KW-1185">Reference proteome</keyword>
<keyword evidence="2" id="KW-0238">DNA-binding</keyword>
<evidence type="ECO:0000256" key="2">
    <source>
        <dbReference type="ARBA" id="ARBA00023125"/>
    </source>
</evidence>
<keyword evidence="4" id="KW-0539">Nucleus</keyword>
<evidence type="ECO:0000256" key="3">
    <source>
        <dbReference type="ARBA" id="ARBA00023163"/>
    </source>
</evidence>
<protein>
    <submittedName>
        <fullName evidence="7">NAC domain-containing 68-like</fullName>
    </submittedName>
</protein>
<evidence type="ECO:0000256" key="1">
    <source>
        <dbReference type="ARBA" id="ARBA00023015"/>
    </source>
</evidence>
<gene>
    <name evidence="7" type="ORF">OLEA9_A022817</name>
</gene>
<dbReference type="EMBL" id="CACTIH010007362">
    <property type="protein sequence ID" value="CAA3011216.1"/>
    <property type="molecule type" value="Genomic_DNA"/>
</dbReference>
<comment type="caution">
    <text evidence="7">The sequence shown here is derived from an EMBL/GenBank/DDBJ whole genome shotgun (WGS) entry which is preliminary data.</text>
</comment>
<dbReference type="SUPFAM" id="SSF101941">
    <property type="entry name" value="NAC domain"/>
    <property type="match status" value="1"/>
</dbReference>
<keyword evidence="1" id="KW-0805">Transcription regulation</keyword>
<evidence type="ECO:0000313" key="7">
    <source>
        <dbReference type="EMBL" id="CAA3011216.1"/>
    </source>
</evidence>
<dbReference type="PANTHER" id="PTHR31719:SF43">
    <property type="entry name" value="NAC TRANSCRIPTION FACTOR 56"/>
    <property type="match status" value="1"/>
</dbReference>
<evidence type="ECO:0000259" key="6">
    <source>
        <dbReference type="PROSITE" id="PS51005"/>
    </source>
</evidence>
<dbReference type="Gene3D" id="2.170.150.80">
    <property type="entry name" value="NAC domain"/>
    <property type="match status" value="1"/>
</dbReference>
<dbReference type="InterPro" id="IPR036093">
    <property type="entry name" value="NAC_dom_sf"/>
</dbReference>
<sequence length="212" mass="25211">MQSETSRKFRPEDYSHEKLYYDDCYKIVGPDYVFHPSDVQIIVDYLIKKIKNQDMPLHWIKLANVYEIDPEKLADEYGQTTMKIWYFFTIRDRKYQNEKRSVSTIDGYWQVEGDDENIKENDETVGFRKKFQFYKGKSESSTKTCWIMYEFRAIDPLPPRYSHVEGQTKLEKDWVLCKICNTEVDPEAGETVEHSDSVSDYVSEEDEEEVAP</sequence>
<dbReference type="PROSITE" id="PS51005">
    <property type="entry name" value="NAC"/>
    <property type="match status" value="1"/>
</dbReference>
<name>A0A8S0TZU6_OLEEU</name>
<feature type="compositionally biased region" description="Acidic residues" evidence="5">
    <location>
        <begin position="202"/>
        <end position="212"/>
    </location>
</feature>
<feature type="region of interest" description="Disordered" evidence="5">
    <location>
        <begin position="186"/>
        <end position="212"/>
    </location>
</feature>
<dbReference type="PANTHER" id="PTHR31719">
    <property type="entry name" value="NAC TRANSCRIPTION FACTOR 56"/>
    <property type="match status" value="1"/>
</dbReference>